<protein>
    <submittedName>
        <fullName evidence="1">Oidioi.mRNA.OKI2018_I69.PAR.g13235.t1.cds</fullName>
    </submittedName>
</protein>
<proteinExistence type="predicted"/>
<keyword evidence="2" id="KW-1185">Reference proteome</keyword>
<sequence length="2843" mass="310233">MCICQDLTIPGANGLEPNECPGDCPKSPYWTKLYWSEDEGWFCLPQGASYHWDPNTCRDQVQCPDQFGNWQTVDSSYDFQPYKSIGKCSVCPPGFREFEVFNGIECCPGQSTYNETLGTCFCQDGVNKPDMFTNECPGDCPAGTTLGSLYPEITCCPPGTSFVDNNGFVGCACDNLSPPTAPDVDGNCPFCATNHHKQKKDNGVEVCCPKNHVWSDIMQKCACPNGAEDQGYGCPGDCPTGEYLYGYSLDGDSLCCPVGSWFDNSPCEQRCRCDYGWNGGTGPEPNAGDTPHPERGCYYCSSELVPFVSTASEEVFACAKTDNRLVLGESATVNAILASIYRKPGIPIYKNVKSCCPVGSELQYNSPALVCFCTNSGNEATSMNSCTGCAQNEVPFWMNHDDTTCCPENRRYFNFAGCQCSDGSMPHGWTGCDGDCPAGWYLAGPAPERECCPIGSDYDNDLKKCICQNGNYINMEPQIVNGESTCGICPQSMTVHYDNGKNIHCCGQNHQFDGQSCVCKNGDPPGANGECNGDCPPGTTYQSNEFGVICCPNDGFTGFNNMNGICMCENGIEADMENYVCPPCPDGLTSFTDMYDNIQCCPANQHWSDNQMGCVCSDGQYPFGDGQCNGDCPWLFNFAKNTPELLCCPANSFYDQDREKCICNPPGMFLDAGISPDPDTHLCPYCGSFDTMYEGKNGPMCCPNNMVYDEINDGCTCPDGSQSWPTNYGPPQCPGDCPAGEYLAHRTLDEKFCCPVGSTPTINGYDDVTCTCFDNNPPDPVNGCPTPCGPGLVPWDDSYNGNQQIACCPPGKIWYPWRNEFMCNGEYLGYNNACEGDCSPGWYKWSEDLCCAVGGSMMWDGSADVCKCPGGTSPNSETGCGFCSNKEIAYRKRDGSEICCQKNMKFNYQSDQCECEGQPLTPTFSPATCKGDCPVGKWIQFKDSGEMICCAIGSWWDVSFQKCMCPDQNEADPDTGCSMCAVDEQIYFDNSGNTRCCRTNQYFDLSWDECRCMDGTRPYNSQCPGDCELGEVMEQFYPEKICCPIGAYWNANAEECICFNGALVDNRCEVNDCAQMDIALITADGVRCCPKNQIWHEGNCRCPDKTNPGSSYNTQGGNGDYNPHPQECPGDCPYGQRFFLDNKGDIVCCPGETGYSAITDTCTCPNGGTYDYENNKCPYCNNNREKEWTDPNGNKMCCTLNQVLTDYSCTCEDGSNPDQNMQCPGDCPQEEYLSDILGGELICCPVGSSLQMMNGVQTATCICDQTGNEPDVETGCNLCNSNQIAFQTGGQWSAHKCCASNLIYSPNANDCTCSNGLPPNGDGSCPGDCAAGFFFVGEYSEVICCPLGSAYNSALEQCQCPDGSEAGDSPCPLCPTHMSSHWTSNGEEKCCFAHTEWSEDLDDCACSDGSFWPHPFQCCPLGSVFEEGECKCSDGGPLDSTYCGQCPENSNAFLDFDNGMTKCCPGNQKWVNGTTGCVCEDESMPLAFGSCPGDCNAGMYPAGIDLNNTLICCPDGAYLDSGECLCNSGSPVINNTCPPCSPNRSPFYDTAGNLLECCLNSQKYIEDTGKCICKDDSLPGYMSACPGDCVSADLFVVQQDPELKCCKAGEYYDQVDQECKCPNGQSYQNNNACGYCDINVGDDGVFNPAINIRKPQINHQYSLEIDDCRCPNGDPFDQYGGCPGDCDPGQILGYVDPTDTLDPIKCCPENSWYDMADKLCKCNSGFAIVNDTCPYCPEHKDVYFDASQNPRCCHKNQMFDQGVEQCICKSDGSIPGYSMNCPNDCDEGEWLGSFEPLECCEIGAKWTSDLGCHCTNGAPLNGTGCGECSDNEIVGFNKDNGAIICCKSNQIFSNSPYECLCPENNSPPWQNGECPGDCEPGFFFASNIDEVLCCPNDSSYDSWMNSCICNNGGIYDPDTGCPPCPPPTVLQTDSNNQTQCCQINQVVTTYGACMCEDGSYPDGPMGSCGNECIDYGDGYWLQSVYPTIECCPLNSYWSDTDGKCYCPNDPAEIPDETGCGYCSISQRTHLDQYGVVQCCEKNKVWFDEDDYTVAGCYCKDGSNSEPNGECPGDCPEDKVFIQAFPRTICCEIGSVYDPIGDECMCPNGEVVDDTACGLCSDPGMRALLDQNDAIRCCERNQIWIADENNPAGGHCRCKDGSEAINLPPSYFPQCGDECEEGTYFVGPNHPTLGCCPYGTQYNSITDECECPNNNEVDDTACGQCSTDQRAHMDEFGNVKCCKRNLFWYDGDDTGPGGCFCDNRTEPFYASNWSTYQQCEIDCEENHVIQFVEPYVQCCPFNSEWNYNLNKCVCDNGDEPDDRACGNCAQPDRAIFDSLGNIQCCQRNLFYFEQDMSGPPGCFCADRSQPLYLTNSMYGECPNDCGEGEYFVRPDPKTICCPLGAEYDNQTKTCKCKFDEPMVDGKCPVCPTGQNPHLDSSFMIQCCDEGFIWIDSLPTMNKCACPGGSTTLPCPPLIQPEQSLCPGDLQYNFNKGECECWDGQAPVDGECNSNTCQDGETAYNNRFGDIMCCPKNTYFKKDRDMCVCTGDLLPTPNGDCPVCAPQETPYVYNDAAGCCPENSYFDQGMLQCKCFFDSTIVEENTGCSPACPPHQIFFKDGGWGNCEDFCQQGQIYNSDSNTCLCPEGHIVGKNEQCPGTPSNCNFDFHPIETENGQVCCHKDAHYSPAHERCICNDGSEPNANQVCSSSCPDGLVYAMYAQSSKMACLCPDTFQYPNVDGICLSSICRTNDVVINFEDGSFACCPVGSTWSSKWNMCICIHQGTLGQCGEKCPDGQISVYNDFNAETECQFVSPCQPGEIQDLAGNCCPQGEVYNGDYLILEK</sequence>
<organism evidence="1 2">
    <name type="scientific">Oikopleura dioica</name>
    <name type="common">Tunicate</name>
    <dbReference type="NCBI Taxonomy" id="34765"/>
    <lineage>
        <taxon>Eukaryota</taxon>
        <taxon>Metazoa</taxon>
        <taxon>Chordata</taxon>
        <taxon>Tunicata</taxon>
        <taxon>Appendicularia</taxon>
        <taxon>Copelata</taxon>
        <taxon>Oikopleuridae</taxon>
        <taxon>Oikopleura</taxon>
    </lineage>
</organism>
<reference evidence="1 2" key="1">
    <citation type="submission" date="2021-04" db="EMBL/GenBank/DDBJ databases">
        <authorList>
            <person name="Bliznina A."/>
        </authorList>
    </citation>
    <scope>NUCLEOTIDE SEQUENCE [LARGE SCALE GENOMIC DNA]</scope>
</reference>
<evidence type="ECO:0000313" key="2">
    <source>
        <dbReference type="Proteomes" id="UP001158576"/>
    </source>
</evidence>
<dbReference type="EMBL" id="OU015568">
    <property type="protein sequence ID" value="CAG5091767.1"/>
    <property type="molecule type" value="Genomic_DNA"/>
</dbReference>
<evidence type="ECO:0000313" key="1">
    <source>
        <dbReference type="EMBL" id="CAG5091767.1"/>
    </source>
</evidence>
<dbReference type="Proteomes" id="UP001158576">
    <property type="component" value="Chromosome PAR"/>
</dbReference>
<accession>A0ABN7S974</accession>
<gene>
    <name evidence="1" type="ORF">OKIOD_LOCUS4793</name>
</gene>
<name>A0ABN7S974_OIKDI</name>